<dbReference type="InterPro" id="IPR007374">
    <property type="entry name" value="ASCH_domain"/>
</dbReference>
<evidence type="ECO:0000259" key="2">
    <source>
        <dbReference type="SMART" id="SM01022"/>
    </source>
</evidence>
<dbReference type="Gene3D" id="3.40.50.150">
    <property type="entry name" value="Vaccinia Virus protein VP39"/>
    <property type="match status" value="1"/>
</dbReference>
<dbReference type="InterPro" id="IPR029063">
    <property type="entry name" value="SAM-dependent_MTases_sf"/>
</dbReference>
<evidence type="ECO:0000256" key="1">
    <source>
        <dbReference type="SAM" id="MobiDB-lite"/>
    </source>
</evidence>
<dbReference type="InterPro" id="IPR050320">
    <property type="entry name" value="N5-glutamine_MTase"/>
</dbReference>
<dbReference type="GO" id="GO:0008168">
    <property type="term" value="F:methyltransferase activity"/>
    <property type="evidence" value="ECO:0007669"/>
    <property type="project" value="InterPro"/>
</dbReference>
<dbReference type="InterPro" id="IPR007848">
    <property type="entry name" value="Small_mtfrase_dom"/>
</dbReference>
<evidence type="ECO:0000313" key="5">
    <source>
        <dbReference type="Proteomes" id="UP000306740"/>
    </source>
</evidence>
<dbReference type="RefSeq" id="WP_139105039.1">
    <property type="nucleotide sequence ID" value="NZ_VDFR01000005.1"/>
</dbReference>
<gene>
    <name evidence="4" type="ORF">FHE65_01410</name>
    <name evidence="3" type="ORF">FHE65_24080</name>
</gene>
<dbReference type="InterPro" id="IPR022446">
    <property type="entry name" value="MeTrfrase_put"/>
</dbReference>
<dbReference type="EMBL" id="VDFR01000117">
    <property type="protein sequence ID" value="TNC38831.1"/>
    <property type="molecule type" value="Genomic_DNA"/>
</dbReference>
<dbReference type="AlphaFoldDB" id="A0A5C4MJD8"/>
<proteinExistence type="predicted"/>
<dbReference type="CDD" id="cd02440">
    <property type="entry name" value="AdoMet_MTases"/>
    <property type="match status" value="1"/>
</dbReference>
<dbReference type="Gene3D" id="3.10.400.10">
    <property type="entry name" value="Sulfate adenylyltransferase"/>
    <property type="match status" value="1"/>
</dbReference>
<feature type="domain" description="ASCH" evidence="2">
    <location>
        <begin position="269"/>
        <end position="414"/>
    </location>
</feature>
<dbReference type="SUPFAM" id="SSF88697">
    <property type="entry name" value="PUA domain-like"/>
    <property type="match status" value="1"/>
</dbReference>
<dbReference type="SUPFAM" id="SSF53335">
    <property type="entry name" value="S-adenosyl-L-methionine-dependent methyltransferases"/>
    <property type="match status" value="1"/>
</dbReference>
<dbReference type="EMBL" id="VDFR01000005">
    <property type="protein sequence ID" value="TNC51790.1"/>
    <property type="molecule type" value="Genomic_DNA"/>
</dbReference>
<dbReference type="OrthoDB" id="9800643at2"/>
<name>A0A5C4MJD8_9ACTN</name>
<feature type="region of interest" description="Disordered" evidence="1">
    <location>
        <begin position="307"/>
        <end position="326"/>
    </location>
</feature>
<organism evidence="3 5">
    <name type="scientific">Mumia zhuanghuii</name>
    <dbReference type="NCBI Taxonomy" id="2585211"/>
    <lineage>
        <taxon>Bacteria</taxon>
        <taxon>Bacillati</taxon>
        <taxon>Actinomycetota</taxon>
        <taxon>Actinomycetes</taxon>
        <taxon>Propionibacteriales</taxon>
        <taxon>Nocardioidaceae</taxon>
        <taxon>Mumia</taxon>
    </lineage>
</organism>
<dbReference type="SMART" id="SM01022">
    <property type="entry name" value="ASCH"/>
    <property type="match status" value="1"/>
</dbReference>
<accession>A0A5C4MJD8</accession>
<dbReference type="InterPro" id="IPR015947">
    <property type="entry name" value="PUA-like_sf"/>
</dbReference>
<feature type="compositionally biased region" description="Low complexity" evidence="1">
    <location>
        <begin position="315"/>
        <end position="326"/>
    </location>
</feature>
<sequence length="425" mass="44983">MSTPDDLVARLRAAGCVFAEDEARILVASASTPAELEEWTARRLRGEPLEHVVGWAEIGGARVAVGPGVFVPRTRTEALARRAAVLAPEGGTVLDLCCGSGAVGALVAHLRPDVRVLAADVEPTAVAYARRNLSPENVYEGDLYDPLPEALRGTLDVIAVNAPYVPTEAIAWMPPEARDHEPRVALDGGADGVDVQRRVAAGAGDWLAPGGQVLIETSTSQVPWTALALAQHGLHPRVADHDEEIGTATVAGVPVRHDLATGAMPPLEFAFPGPLRDRLAGLVASGAKTTTSSLAVELFIGGQSVGEQSMGGDSAGAAEEPEGMPAVGERWRVVDSTGATVCVVETTDLRIAPLGEVDLRHALDEGEGDETLAQWRMSHEDFWNGAEMRAYLGDDDFRVDDETLVVMERFRVVEAHPTSADQPFS</sequence>
<protein>
    <recommendedName>
        <fullName evidence="2">ASCH domain-containing protein</fullName>
    </recommendedName>
</protein>
<dbReference type="PANTHER" id="PTHR18895">
    <property type="entry name" value="HEMK METHYLTRANSFERASE"/>
    <property type="match status" value="1"/>
</dbReference>
<dbReference type="PANTHER" id="PTHR18895:SF74">
    <property type="entry name" value="MTRF1L RELEASE FACTOR GLUTAMINE METHYLTRANSFERASE"/>
    <property type="match status" value="1"/>
</dbReference>
<dbReference type="Pfam" id="PF05175">
    <property type="entry name" value="MTS"/>
    <property type="match status" value="1"/>
</dbReference>
<dbReference type="Pfam" id="PF04266">
    <property type="entry name" value="ASCH"/>
    <property type="match status" value="1"/>
</dbReference>
<reference evidence="3 5" key="1">
    <citation type="submission" date="2019-05" db="EMBL/GenBank/DDBJ databases">
        <title>Mumia sp. nov., isolated from the intestinal contents of plateau pika (Ochotona curzoniae) in the Qinghai-Tibet plateau of China.</title>
        <authorList>
            <person name="Tian Z."/>
        </authorList>
    </citation>
    <scope>NUCLEOTIDE SEQUENCE [LARGE SCALE GENOMIC DNA]</scope>
    <source>
        <strain evidence="5">527</strain>
        <strain evidence="3">Z527</strain>
    </source>
</reference>
<evidence type="ECO:0000313" key="4">
    <source>
        <dbReference type="EMBL" id="TNC51790.1"/>
    </source>
</evidence>
<dbReference type="Proteomes" id="UP000306740">
    <property type="component" value="Unassembled WGS sequence"/>
</dbReference>
<evidence type="ECO:0000313" key="3">
    <source>
        <dbReference type="EMBL" id="TNC38831.1"/>
    </source>
</evidence>
<dbReference type="NCBIfam" id="TIGR03704">
    <property type="entry name" value="PrmC_rel_meth"/>
    <property type="match status" value="1"/>
</dbReference>
<comment type="caution">
    <text evidence="3">The sequence shown here is derived from an EMBL/GenBank/DDBJ whole genome shotgun (WGS) entry which is preliminary data.</text>
</comment>